<keyword evidence="3" id="KW-1185">Reference proteome</keyword>
<name>A0ABT3T3Q7_9GAMM</name>
<dbReference type="InterPro" id="IPR000073">
    <property type="entry name" value="AB_hydrolase_1"/>
</dbReference>
<proteinExistence type="predicted"/>
<gene>
    <name evidence="2" type="ORF">EYC82_06075</name>
</gene>
<dbReference type="InterPro" id="IPR050266">
    <property type="entry name" value="AB_hydrolase_sf"/>
</dbReference>
<dbReference type="PANTHER" id="PTHR43798:SF33">
    <property type="entry name" value="HYDROLASE, PUTATIVE (AFU_ORTHOLOGUE AFUA_2G14860)-RELATED"/>
    <property type="match status" value="1"/>
</dbReference>
<dbReference type="GO" id="GO:0016787">
    <property type="term" value="F:hydrolase activity"/>
    <property type="evidence" value="ECO:0007669"/>
    <property type="project" value="UniProtKB-KW"/>
</dbReference>
<dbReference type="EMBL" id="SHNO01000001">
    <property type="protein sequence ID" value="MCX2976916.1"/>
    <property type="molecule type" value="Genomic_DNA"/>
</dbReference>
<dbReference type="InterPro" id="IPR029058">
    <property type="entry name" value="AB_hydrolase_fold"/>
</dbReference>
<dbReference type="SUPFAM" id="SSF53474">
    <property type="entry name" value="alpha/beta-Hydrolases"/>
    <property type="match status" value="1"/>
</dbReference>
<dbReference type="Pfam" id="PF12697">
    <property type="entry name" value="Abhydrolase_6"/>
    <property type="match status" value="1"/>
</dbReference>
<keyword evidence="2" id="KW-0378">Hydrolase</keyword>
<sequence>MCVQPATIKGIFIHMTRCREIALDVADTTLSLTEWAGAGDPILLIHATGFHRHCWNEIVTRLPQRHIYTVDLRFHGASGQNGEVRWKLMANDIEQMLEKLDLNQVIGAGHSLGGHILTRVAAEAPERFKHILLIDPVIMSPQRAAAALKASHGLKATDHPVSRRKNLWQDAEEMYQRFKDRAPFDTWQPQVLRDYCNHALRPEQEGTQRQLACDPINEAAIYLNQSGMKDIFEQLDKVRVPATLLRAPPGDGKQHKPLDSPTWSKLASALPDCRDIYLPDHNHFIPMQDPELVAGHIKKIR</sequence>
<dbReference type="Proteomes" id="UP001143304">
    <property type="component" value="Unassembled WGS sequence"/>
</dbReference>
<dbReference type="Gene3D" id="3.40.50.1820">
    <property type="entry name" value="alpha/beta hydrolase"/>
    <property type="match status" value="1"/>
</dbReference>
<protein>
    <submittedName>
        <fullName evidence="2">Alpha/beta hydrolase</fullName>
    </submittedName>
</protein>
<feature type="domain" description="AB hydrolase-1" evidence="1">
    <location>
        <begin position="42"/>
        <end position="294"/>
    </location>
</feature>
<accession>A0ABT3T3Q7</accession>
<evidence type="ECO:0000259" key="1">
    <source>
        <dbReference type="Pfam" id="PF12697"/>
    </source>
</evidence>
<comment type="caution">
    <text evidence="2">The sequence shown here is derived from an EMBL/GenBank/DDBJ whole genome shotgun (WGS) entry which is preliminary data.</text>
</comment>
<evidence type="ECO:0000313" key="2">
    <source>
        <dbReference type="EMBL" id="MCX2976916.1"/>
    </source>
</evidence>
<organism evidence="2 3">
    <name type="scientific">Candidatus Marimicrobium litorale</name>
    <dbReference type="NCBI Taxonomy" id="2518991"/>
    <lineage>
        <taxon>Bacteria</taxon>
        <taxon>Pseudomonadati</taxon>
        <taxon>Pseudomonadota</taxon>
        <taxon>Gammaproteobacteria</taxon>
        <taxon>Cellvibrionales</taxon>
        <taxon>Halieaceae</taxon>
        <taxon>Marimicrobium</taxon>
    </lineage>
</organism>
<evidence type="ECO:0000313" key="3">
    <source>
        <dbReference type="Proteomes" id="UP001143304"/>
    </source>
</evidence>
<dbReference type="PANTHER" id="PTHR43798">
    <property type="entry name" value="MONOACYLGLYCEROL LIPASE"/>
    <property type="match status" value="1"/>
</dbReference>
<reference evidence="2" key="1">
    <citation type="submission" date="2019-02" db="EMBL/GenBank/DDBJ databases">
        <authorList>
            <person name="Li S.-H."/>
        </authorList>
    </citation>
    <scope>NUCLEOTIDE SEQUENCE</scope>
    <source>
        <strain evidence="2">IMCC11814</strain>
    </source>
</reference>